<protein>
    <recommendedName>
        <fullName evidence="5">DUF2550 family protein</fullName>
    </recommendedName>
</protein>
<comment type="caution">
    <text evidence="3">The sequence shown here is derived from an EMBL/GenBank/DDBJ whole genome shotgun (WGS) entry which is preliminary data.</text>
</comment>
<evidence type="ECO:0000256" key="1">
    <source>
        <dbReference type="SAM" id="MobiDB-lite"/>
    </source>
</evidence>
<gene>
    <name evidence="3" type="ORF">GCM10020369_72090</name>
</gene>
<evidence type="ECO:0008006" key="5">
    <source>
        <dbReference type="Google" id="ProtNLM"/>
    </source>
</evidence>
<dbReference type="Proteomes" id="UP001501676">
    <property type="component" value="Unassembled WGS sequence"/>
</dbReference>
<evidence type="ECO:0000313" key="3">
    <source>
        <dbReference type="EMBL" id="GAA3396215.1"/>
    </source>
</evidence>
<proteinExistence type="predicted"/>
<accession>A0ABP6T8Y1</accession>
<feature type="region of interest" description="Disordered" evidence="1">
    <location>
        <begin position="116"/>
        <end position="140"/>
    </location>
</feature>
<keyword evidence="2" id="KW-1133">Transmembrane helix</keyword>
<keyword evidence="4" id="KW-1185">Reference proteome</keyword>
<name>A0ABP6T8Y1_9ACTN</name>
<dbReference type="EMBL" id="BAAAYN010000054">
    <property type="protein sequence ID" value="GAA3396215.1"/>
    <property type="molecule type" value="Genomic_DNA"/>
</dbReference>
<keyword evidence="2" id="KW-0472">Membrane</keyword>
<reference evidence="4" key="1">
    <citation type="journal article" date="2019" name="Int. J. Syst. Evol. Microbiol.">
        <title>The Global Catalogue of Microorganisms (GCM) 10K type strain sequencing project: providing services to taxonomists for standard genome sequencing and annotation.</title>
        <authorList>
            <consortium name="The Broad Institute Genomics Platform"/>
            <consortium name="The Broad Institute Genome Sequencing Center for Infectious Disease"/>
            <person name="Wu L."/>
            <person name="Ma J."/>
        </authorList>
    </citation>
    <scope>NUCLEOTIDE SEQUENCE [LARGE SCALE GENOMIC DNA]</scope>
    <source>
        <strain evidence="4">JCM 9458</strain>
    </source>
</reference>
<sequence length="140" mass="15143">MNAEAWIGLVTAVLAVVTILVMYRLSPRAPDGPRFAVLRRPTDAGWSITAHNTGRTEAPLAWFELVADPTGRAAAIDPGTAARVPAGGTLHAEVRRADRPGGLGVELCWLDRGREEHRSSVPLPEPEQPVGKSRRLRRPS</sequence>
<dbReference type="RefSeq" id="WP_345732773.1">
    <property type="nucleotide sequence ID" value="NZ_BAAAYN010000054.1"/>
</dbReference>
<evidence type="ECO:0000313" key="4">
    <source>
        <dbReference type="Proteomes" id="UP001501676"/>
    </source>
</evidence>
<organism evidence="3 4">
    <name type="scientific">Cryptosporangium minutisporangium</name>
    <dbReference type="NCBI Taxonomy" id="113569"/>
    <lineage>
        <taxon>Bacteria</taxon>
        <taxon>Bacillati</taxon>
        <taxon>Actinomycetota</taxon>
        <taxon>Actinomycetes</taxon>
        <taxon>Cryptosporangiales</taxon>
        <taxon>Cryptosporangiaceae</taxon>
        <taxon>Cryptosporangium</taxon>
    </lineage>
</organism>
<evidence type="ECO:0000256" key="2">
    <source>
        <dbReference type="SAM" id="Phobius"/>
    </source>
</evidence>
<feature type="transmembrane region" description="Helical" evidence="2">
    <location>
        <begin position="6"/>
        <end position="25"/>
    </location>
</feature>
<keyword evidence="2" id="KW-0812">Transmembrane</keyword>